<accession>A0A086AF63</accession>
<dbReference type="eggNOG" id="COG3735">
    <property type="taxonomic scope" value="Bacteria"/>
</dbReference>
<protein>
    <submittedName>
        <fullName evidence="1">Polysaccharide biosynthesis protein GumN</fullName>
    </submittedName>
    <submittedName>
        <fullName evidence="2">TraB/GumN family protein</fullName>
    </submittedName>
</protein>
<dbReference type="CDD" id="cd14789">
    <property type="entry name" value="Tiki"/>
    <property type="match status" value="1"/>
</dbReference>
<evidence type="ECO:0000313" key="1">
    <source>
        <dbReference type="EMBL" id="KFF15327.1"/>
    </source>
</evidence>
<dbReference type="AlphaFoldDB" id="A0A086AF63"/>
<dbReference type="PANTHER" id="PTHR40590:SF1">
    <property type="entry name" value="CYTOPLASMIC PROTEIN"/>
    <property type="match status" value="1"/>
</dbReference>
<reference evidence="1 3" key="1">
    <citation type="submission" date="2014-07" db="EMBL/GenBank/DDBJ databases">
        <title>Genome of Flavobacterium hydatis DSM 2063.</title>
        <authorList>
            <person name="Pipes S.E."/>
            <person name="Stropko S.J."/>
            <person name="Newman J.D."/>
        </authorList>
    </citation>
    <scope>NUCLEOTIDE SEQUENCE [LARGE SCALE GENOMIC DNA]</scope>
    <source>
        <strain evidence="1 3">DSM 2063</strain>
    </source>
</reference>
<dbReference type="InterPro" id="IPR002816">
    <property type="entry name" value="TraB/PrgY/GumN_fam"/>
</dbReference>
<dbReference type="STRING" id="991.IW20_14375"/>
<comment type="caution">
    <text evidence="1">The sequence shown here is derived from an EMBL/GenBank/DDBJ whole genome shotgun (WGS) entry which is preliminary data.</text>
</comment>
<organism evidence="1 3">
    <name type="scientific">Flavobacterium hydatis</name>
    <name type="common">Cytophaga aquatilis</name>
    <dbReference type="NCBI Taxonomy" id="991"/>
    <lineage>
        <taxon>Bacteria</taxon>
        <taxon>Pseudomonadati</taxon>
        <taxon>Bacteroidota</taxon>
        <taxon>Flavobacteriia</taxon>
        <taxon>Flavobacteriales</taxon>
        <taxon>Flavobacteriaceae</taxon>
        <taxon>Flavobacterium</taxon>
    </lineage>
</organism>
<dbReference type="EMBL" id="MUGY01000001">
    <property type="protein sequence ID" value="OXA98269.1"/>
    <property type="molecule type" value="Genomic_DNA"/>
</dbReference>
<dbReference type="Pfam" id="PF01963">
    <property type="entry name" value="TraB_PrgY_gumN"/>
    <property type="match status" value="1"/>
</dbReference>
<sequence length="287" mass="32086">MENLIKSTVVAIAIFFTGTIQAQDKSPKLENSLLWEVSGNGLSKSSYLYGTIHSICSDNYFLSEKTKKAFQNSDKLMLEINFSDPEEMEDAQKLAMSPEPLSKKLTPEQLSELDLILQKSTGYKIKQVDNFSLATVMSLISIKTFDCENLKSYENDFIALAQKDNKKIDGLETVKGQLAMLSSAYSDSELIAMLQGLSKEKTKEMVNDYVAENIVTLYNDMIDEKEMSKKAKNAMLDERNLSWAKELPETMKKESVFVAVGSAHLAGELGVINLLRKAGYKVKPVMN</sequence>
<evidence type="ECO:0000313" key="4">
    <source>
        <dbReference type="Proteomes" id="UP000198424"/>
    </source>
</evidence>
<dbReference type="EMBL" id="JPRM01000022">
    <property type="protein sequence ID" value="KFF15327.1"/>
    <property type="molecule type" value="Genomic_DNA"/>
</dbReference>
<dbReference type="Proteomes" id="UP000028712">
    <property type="component" value="Unassembled WGS sequence"/>
</dbReference>
<dbReference type="OrthoDB" id="9798714at2"/>
<keyword evidence="4" id="KW-1185">Reference proteome</keyword>
<proteinExistence type="predicted"/>
<dbReference type="Proteomes" id="UP000198424">
    <property type="component" value="Unassembled WGS sequence"/>
</dbReference>
<dbReference type="PANTHER" id="PTHR40590">
    <property type="entry name" value="CYTOPLASMIC PROTEIN-RELATED"/>
    <property type="match status" value="1"/>
</dbReference>
<dbReference type="RefSeq" id="WP_035623440.1">
    <property type="nucleotide sequence ID" value="NZ_JBEWQG010000004.1"/>
</dbReference>
<gene>
    <name evidence="2" type="ORF">B0A62_00250</name>
    <name evidence="1" type="ORF">IW20_14375</name>
</gene>
<name>A0A086AF63_FLAHY</name>
<reference evidence="2 4" key="2">
    <citation type="submission" date="2016-11" db="EMBL/GenBank/DDBJ databases">
        <title>Whole genomes of Flavobacteriaceae.</title>
        <authorList>
            <person name="Stine C."/>
            <person name="Li C."/>
            <person name="Tadesse D."/>
        </authorList>
    </citation>
    <scope>NUCLEOTIDE SEQUENCE [LARGE SCALE GENOMIC DNA]</scope>
    <source>
        <strain evidence="2 4">ATCC 29551</strain>
    </source>
</reference>
<dbReference type="InterPro" id="IPR047111">
    <property type="entry name" value="YbaP-like"/>
</dbReference>
<evidence type="ECO:0000313" key="3">
    <source>
        <dbReference type="Proteomes" id="UP000028712"/>
    </source>
</evidence>
<evidence type="ECO:0000313" key="2">
    <source>
        <dbReference type="EMBL" id="OXA98269.1"/>
    </source>
</evidence>